<gene>
    <name evidence="1" type="ORF">CEXT_735831</name>
</gene>
<keyword evidence="2" id="KW-1185">Reference proteome</keyword>
<name>A0AAV4NYR5_CAEEX</name>
<dbReference type="EMBL" id="BPLR01003803">
    <property type="protein sequence ID" value="GIX88908.1"/>
    <property type="molecule type" value="Genomic_DNA"/>
</dbReference>
<organism evidence="1 2">
    <name type="scientific">Caerostris extrusa</name>
    <name type="common">Bark spider</name>
    <name type="synonym">Caerostris bankana</name>
    <dbReference type="NCBI Taxonomy" id="172846"/>
    <lineage>
        <taxon>Eukaryota</taxon>
        <taxon>Metazoa</taxon>
        <taxon>Ecdysozoa</taxon>
        <taxon>Arthropoda</taxon>
        <taxon>Chelicerata</taxon>
        <taxon>Arachnida</taxon>
        <taxon>Araneae</taxon>
        <taxon>Araneomorphae</taxon>
        <taxon>Entelegynae</taxon>
        <taxon>Araneoidea</taxon>
        <taxon>Araneidae</taxon>
        <taxon>Caerostris</taxon>
    </lineage>
</organism>
<sequence>MNPHLVEKKVEKAERLRPCSASPVDSTLLVAVCVVSSLPAPLSPSSMSCRGDPETLSSALARKQSAAMLRNGAATKRMESRLH</sequence>
<reference evidence="1 2" key="1">
    <citation type="submission" date="2021-06" db="EMBL/GenBank/DDBJ databases">
        <title>Caerostris extrusa draft genome.</title>
        <authorList>
            <person name="Kono N."/>
            <person name="Arakawa K."/>
        </authorList>
    </citation>
    <scope>NUCLEOTIDE SEQUENCE [LARGE SCALE GENOMIC DNA]</scope>
</reference>
<evidence type="ECO:0000313" key="1">
    <source>
        <dbReference type="EMBL" id="GIX88908.1"/>
    </source>
</evidence>
<comment type="caution">
    <text evidence="1">The sequence shown here is derived from an EMBL/GenBank/DDBJ whole genome shotgun (WGS) entry which is preliminary data.</text>
</comment>
<evidence type="ECO:0000313" key="2">
    <source>
        <dbReference type="Proteomes" id="UP001054945"/>
    </source>
</evidence>
<dbReference type="Proteomes" id="UP001054945">
    <property type="component" value="Unassembled WGS sequence"/>
</dbReference>
<dbReference type="AlphaFoldDB" id="A0AAV4NYR5"/>
<proteinExistence type="predicted"/>
<protein>
    <submittedName>
        <fullName evidence="1">Uncharacterized protein</fullName>
    </submittedName>
</protein>
<accession>A0AAV4NYR5</accession>